<sequence length="143" mass="16290">MQLTHYTDYSLRVLIFLSLQKNGTRTTITDISEQFNISRNHLVKVVHKLGKLNYIKTTRGKHGGLFLNQQTNHIRLGDVISKVENTLNIIDCEAPSPCPIAIKCKLKSILQTATDQFIESLNQYTIADLQEEPDQLRVLLKIT</sequence>
<reference evidence="2" key="1">
    <citation type="submission" date="2018-06" db="EMBL/GenBank/DDBJ databases">
        <authorList>
            <person name="Zhirakovskaya E."/>
        </authorList>
    </citation>
    <scope>NUCLEOTIDE SEQUENCE</scope>
</reference>
<dbReference type="AlphaFoldDB" id="A0A3B0WU54"/>
<dbReference type="GO" id="GO:0003700">
    <property type="term" value="F:DNA-binding transcription factor activity"/>
    <property type="evidence" value="ECO:0007669"/>
    <property type="project" value="TreeGrafter"/>
</dbReference>
<dbReference type="PANTHER" id="PTHR33221:SF4">
    <property type="entry name" value="HTH-TYPE TRANSCRIPTIONAL REPRESSOR NSRR"/>
    <property type="match status" value="1"/>
</dbReference>
<proteinExistence type="predicted"/>
<dbReference type="Pfam" id="PF02082">
    <property type="entry name" value="Rrf2"/>
    <property type="match status" value="1"/>
</dbReference>
<evidence type="ECO:0000313" key="2">
    <source>
        <dbReference type="EMBL" id="VAW56050.1"/>
    </source>
</evidence>
<dbReference type="GO" id="GO:0005829">
    <property type="term" value="C:cytosol"/>
    <property type="evidence" value="ECO:0007669"/>
    <property type="project" value="TreeGrafter"/>
</dbReference>
<organism evidence="2">
    <name type="scientific">hydrothermal vent metagenome</name>
    <dbReference type="NCBI Taxonomy" id="652676"/>
    <lineage>
        <taxon>unclassified sequences</taxon>
        <taxon>metagenomes</taxon>
        <taxon>ecological metagenomes</taxon>
    </lineage>
</organism>
<keyword evidence="1" id="KW-0238">DNA-binding</keyword>
<dbReference type="PANTHER" id="PTHR33221">
    <property type="entry name" value="WINGED HELIX-TURN-HELIX TRANSCRIPTIONAL REGULATOR, RRF2 FAMILY"/>
    <property type="match status" value="1"/>
</dbReference>
<evidence type="ECO:0000256" key="1">
    <source>
        <dbReference type="ARBA" id="ARBA00023125"/>
    </source>
</evidence>
<dbReference type="Gene3D" id="1.10.10.10">
    <property type="entry name" value="Winged helix-like DNA-binding domain superfamily/Winged helix DNA-binding domain"/>
    <property type="match status" value="1"/>
</dbReference>
<dbReference type="GO" id="GO:0003677">
    <property type="term" value="F:DNA binding"/>
    <property type="evidence" value="ECO:0007669"/>
    <property type="project" value="UniProtKB-KW"/>
</dbReference>
<dbReference type="PROSITE" id="PS51197">
    <property type="entry name" value="HTH_RRF2_2"/>
    <property type="match status" value="1"/>
</dbReference>
<dbReference type="SUPFAM" id="SSF46785">
    <property type="entry name" value="Winged helix' DNA-binding domain"/>
    <property type="match status" value="1"/>
</dbReference>
<accession>A0A3B0WU54</accession>
<dbReference type="EMBL" id="UOFF01000167">
    <property type="protein sequence ID" value="VAW56050.1"/>
    <property type="molecule type" value="Genomic_DNA"/>
</dbReference>
<name>A0A3B0WU54_9ZZZZ</name>
<protein>
    <submittedName>
        <fullName evidence="2">Nitrite-sensitive transcriptional repressor NsrR</fullName>
    </submittedName>
</protein>
<dbReference type="InterPro" id="IPR036390">
    <property type="entry name" value="WH_DNA-bd_sf"/>
</dbReference>
<dbReference type="NCBIfam" id="TIGR00738">
    <property type="entry name" value="rrf2_super"/>
    <property type="match status" value="1"/>
</dbReference>
<dbReference type="InterPro" id="IPR000944">
    <property type="entry name" value="Tscrpt_reg_Rrf2"/>
</dbReference>
<gene>
    <name evidence="2" type="ORF">MNBD_GAMMA07-2309</name>
</gene>
<dbReference type="InterPro" id="IPR036388">
    <property type="entry name" value="WH-like_DNA-bd_sf"/>
</dbReference>